<dbReference type="Proteomes" id="UP000006242">
    <property type="component" value="Unassembled WGS sequence"/>
</dbReference>
<dbReference type="Pfam" id="PF01551">
    <property type="entry name" value="Peptidase_M23"/>
    <property type="match status" value="1"/>
</dbReference>
<dbReference type="eggNOG" id="COG0739">
    <property type="taxonomic scope" value="Bacteria"/>
</dbReference>
<dbReference type="CDD" id="cd12797">
    <property type="entry name" value="M23_peptidase"/>
    <property type="match status" value="1"/>
</dbReference>
<dbReference type="AlphaFoldDB" id="U2E671"/>
<feature type="chain" id="PRO_5004625599" evidence="1">
    <location>
        <begin position="34"/>
        <end position="288"/>
    </location>
</feature>
<name>U2E671_9GAMM</name>
<dbReference type="PANTHER" id="PTHR21666">
    <property type="entry name" value="PEPTIDASE-RELATED"/>
    <property type="match status" value="1"/>
</dbReference>
<reference evidence="3 4" key="1">
    <citation type="journal article" date="2011" name="J. Bacteriol.">
        <title>Genome sequence of Salinisphaera shabanensis, a gammaproteobacterium from the harsh, variable environment of the brine-seawater interface of the Shaban Deep in the Red Sea.</title>
        <authorList>
            <person name="Antunes A."/>
            <person name="Alam I."/>
            <person name="Bajic V.B."/>
            <person name="Stingl U."/>
        </authorList>
    </citation>
    <scope>NUCLEOTIDE SEQUENCE [LARGE SCALE GENOMIC DNA]</scope>
    <source>
        <strain evidence="3 4">E1L3A</strain>
    </source>
</reference>
<keyword evidence="1" id="KW-0732">Signal</keyword>
<dbReference type="InterPro" id="IPR050570">
    <property type="entry name" value="Cell_wall_metabolism_enzyme"/>
</dbReference>
<dbReference type="PANTHER" id="PTHR21666:SF285">
    <property type="entry name" value="M23 FAMILY METALLOPEPTIDASE"/>
    <property type="match status" value="1"/>
</dbReference>
<dbReference type="EMBL" id="AFNV02000010">
    <property type="protein sequence ID" value="ERJ19276.1"/>
    <property type="molecule type" value="Genomic_DNA"/>
</dbReference>
<dbReference type="STRING" id="1033802.SSPSH_001650"/>
<evidence type="ECO:0000259" key="2">
    <source>
        <dbReference type="Pfam" id="PF01551"/>
    </source>
</evidence>
<comment type="caution">
    <text evidence="3">The sequence shown here is derived from an EMBL/GenBank/DDBJ whole genome shotgun (WGS) entry which is preliminary data.</text>
</comment>
<feature type="signal peptide" evidence="1">
    <location>
        <begin position="1"/>
        <end position="33"/>
    </location>
</feature>
<dbReference type="Gene3D" id="2.70.70.10">
    <property type="entry name" value="Glucose Permease (Domain IIA)"/>
    <property type="match status" value="1"/>
</dbReference>
<evidence type="ECO:0000313" key="4">
    <source>
        <dbReference type="Proteomes" id="UP000006242"/>
    </source>
</evidence>
<reference evidence="3 4" key="2">
    <citation type="journal article" date="2013" name="PLoS ONE">
        <title>INDIGO - INtegrated Data Warehouse of MIcrobial GenOmes with Examples from the Red Sea Extremophiles.</title>
        <authorList>
            <person name="Alam I."/>
            <person name="Antunes A."/>
            <person name="Kamau A.A."/>
            <person name="Ba Alawi W."/>
            <person name="Kalkatawi M."/>
            <person name="Stingl U."/>
            <person name="Bajic V.B."/>
        </authorList>
    </citation>
    <scope>NUCLEOTIDE SEQUENCE [LARGE SCALE GENOMIC DNA]</scope>
    <source>
        <strain evidence="3 4">E1L3A</strain>
    </source>
</reference>
<evidence type="ECO:0000256" key="1">
    <source>
        <dbReference type="SAM" id="SignalP"/>
    </source>
</evidence>
<feature type="domain" description="M23ase beta-sheet core" evidence="2">
    <location>
        <begin position="185"/>
        <end position="280"/>
    </location>
</feature>
<organism evidence="3 4">
    <name type="scientific">Salinisphaera shabanensis E1L3A</name>
    <dbReference type="NCBI Taxonomy" id="1033802"/>
    <lineage>
        <taxon>Bacteria</taxon>
        <taxon>Pseudomonadati</taxon>
        <taxon>Pseudomonadota</taxon>
        <taxon>Gammaproteobacteria</taxon>
        <taxon>Salinisphaerales</taxon>
        <taxon>Salinisphaeraceae</taxon>
        <taxon>Salinisphaera</taxon>
    </lineage>
</organism>
<proteinExistence type="predicted"/>
<dbReference type="FunFam" id="2.70.70.10:FF:000019">
    <property type="entry name" value="M23 family peptidase"/>
    <property type="match status" value="1"/>
</dbReference>
<dbReference type="InterPro" id="IPR016047">
    <property type="entry name" value="M23ase_b-sheet_dom"/>
</dbReference>
<evidence type="ECO:0000313" key="3">
    <source>
        <dbReference type="EMBL" id="ERJ19276.1"/>
    </source>
</evidence>
<dbReference type="GO" id="GO:0004222">
    <property type="term" value="F:metalloendopeptidase activity"/>
    <property type="evidence" value="ECO:0007669"/>
    <property type="project" value="TreeGrafter"/>
</dbReference>
<gene>
    <name evidence="3" type="ORF">SSPSH_001650</name>
</gene>
<dbReference type="InterPro" id="IPR011055">
    <property type="entry name" value="Dup_hybrid_motif"/>
</dbReference>
<protein>
    <submittedName>
        <fullName evidence="3">Peptidase protein</fullName>
    </submittedName>
</protein>
<keyword evidence="4" id="KW-1185">Reference proteome</keyword>
<sequence length="288" mass="30841">MIKSTNPAAVTLRSVTFVAFVAFWLMCASLAWAEPAADSEIVVPAHVQQGALVYARVPPDSRVTYDGRRLDVTDYGTVVFGIGRDASGNARLHVAPPRAAERVVDVEIRPRDWPIERVNGVPPKTVSPPPDIARRIAREQRKVTAARASTTHGLGFAEHFIWPVRGRISGRFGNQRVYNGTPGSAHSGMDIAVSKGTPVKAPAAGTVVLAEPDMYLTGGTILIDHGYGVGSNFLHLSKLDVAVGDTVTQGDIIGEVGATGRATGPHLHWGMTWFSTRIDPLLVLKRGS</sequence>
<dbReference type="SUPFAM" id="SSF51261">
    <property type="entry name" value="Duplicated hybrid motif"/>
    <property type="match status" value="1"/>
</dbReference>
<accession>U2E671</accession>